<keyword evidence="5 9" id="KW-0853">WD repeat</keyword>
<dbReference type="InterPro" id="IPR051488">
    <property type="entry name" value="WD_repeat_striatin"/>
</dbReference>
<evidence type="ECO:0000313" key="13">
    <source>
        <dbReference type="Proteomes" id="UP000054324"/>
    </source>
</evidence>
<organism evidence="12 13">
    <name type="scientific">Opisthorchis viverrini</name>
    <name type="common">Southeast Asian liver fluke</name>
    <dbReference type="NCBI Taxonomy" id="6198"/>
    <lineage>
        <taxon>Eukaryota</taxon>
        <taxon>Metazoa</taxon>
        <taxon>Spiralia</taxon>
        <taxon>Lophotrochozoa</taxon>
        <taxon>Platyhelminthes</taxon>
        <taxon>Trematoda</taxon>
        <taxon>Digenea</taxon>
        <taxon>Opisthorchiida</taxon>
        <taxon>Opisthorchiata</taxon>
        <taxon>Opisthorchiidae</taxon>
        <taxon>Opisthorchis</taxon>
    </lineage>
</organism>
<keyword evidence="13" id="KW-1185">Reference proteome</keyword>
<comment type="subcellular location">
    <subcellularLocation>
        <location evidence="1">Cytoplasm</location>
    </subcellularLocation>
</comment>
<accession>A0A074ZD21</accession>
<evidence type="ECO:0000256" key="1">
    <source>
        <dbReference type="ARBA" id="ARBA00004496"/>
    </source>
</evidence>
<dbReference type="PROSITE" id="PS00678">
    <property type="entry name" value="WD_REPEATS_1"/>
    <property type="match status" value="1"/>
</dbReference>
<feature type="region of interest" description="Disordered" evidence="10">
    <location>
        <begin position="492"/>
        <end position="519"/>
    </location>
</feature>
<feature type="repeat" description="WD" evidence="9">
    <location>
        <begin position="710"/>
        <end position="743"/>
    </location>
</feature>
<feature type="repeat" description="WD" evidence="9">
    <location>
        <begin position="886"/>
        <end position="927"/>
    </location>
</feature>
<evidence type="ECO:0000256" key="4">
    <source>
        <dbReference type="ARBA" id="ARBA00022553"/>
    </source>
</evidence>
<feature type="region of interest" description="Disordered" evidence="10">
    <location>
        <begin position="50"/>
        <end position="72"/>
    </location>
</feature>
<feature type="region of interest" description="Disordered" evidence="10">
    <location>
        <begin position="347"/>
        <end position="421"/>
    </location>
</feature>
<dbReference type="Pfam" id="PF00400">
    <property type="entry name" value="WD40"/>
    <property type="match status" value="4"/>
</dbReference>
<dbReference type="SMART" id="SM00320">
    <property type="entry name" value="WD40"/>
    <property type="match status" value="6"/>
</dbReference>
<dbReference type="EMBL" id="KL596995">
    <property type="protein sequence ID" value="KER21095.1"/>
    <property type="molecule type" value="Genomic_DNA"/>
</dbReference>
<dbReference type="GO" id="GO:0005516">
    <property type="term" value="F:calmodulin binding"/>
    <property type="evidence" value="ECO:0007669"/>
    <property type="project" value="UniProtKB-KW"/>
</dbReference>
<keyword evidence="8" id="KW-0175">Coiled coil</keyword>
<dbReference type="FunFam" id="1.20.5.300:FF:000001">
    <property type="entry name" value="striatin isoform X1"/>
    <property type="match status" value="1"/>
</dbReference>
<dbReference type="InterPro" id="IPR013258">
    <property type="entry name" value="Striatin_N"/>
</dbReference>
<dbReference type="Gene3D" id="2.130.10.10">
    <property type="entry name" value="YVTN repeat-like/Quinoprotein amine dehydrogenase"/>
    <property type="match status" value="2"/>
</dbReference>
<proteinExistence type="inferred from homology"/>
<dbReference type="CTD" id="20324677"/>
<evidence type="ECO:0000256" key="10">
    <source>
        <dbReference type="SAM" id="MobiDB-lite"/>
    </source>
</evidence>
<dbReference type="OrthoDB" id="727118at2759"/>
<feature type="compositionally biased region" description="Polar residues" evidence="10">
    <location>
        <begin position="501"/>
        <end position="516"/>
    </location>
</feature>
<protein>
    <recommendedName>
        <fullName evidence="11">Striatin N-terminal domain-containing protein</fullName>
    </recommendedName>
</protein>
<dbReference type="Pfam" id="PF08232">
    <property type="entry name" value="Striatin"/>
    <property type="match status" value="1"/>
</dbReference>
<gene>
    <name evidence="12" type="ORF">T265_10509</name>
</gene>
<comment type="similarity">
    <text evidence="2">Belongs to the WD repeat striatin family.</text>
</comment>
<keyword evidence="3" id="KW-0963">Cytoplasm</keyword>
<evidence type="ECO:0000256" key="9">
    <source>
        <dbReference type="PROSITE-ProRule" id="PRU00221"/>
    </source>
</evidence>
<dbReference type="Proteomes" id="UP000054324">
    <property type="component" value="Unassembled WGS sequence"/>
</dbReference>
<dbReference type="InterPro" id="IPR001680">
    <property type="entry name" value="WD40_rpt"/>
</dbReference>
<evidence type="ECO:0000256" key="7">
    <source>
        <dbReference type="ARBA" id="ARBA00022860"/>
    </source>
</evidence>
<dbReference type="STRING" id="6198.A0A074ZD21"/>
<dbReference type="InterPro" id="IPR015943">
    <property type="entry name" value="WD40/YVTN_repeat-like_dom_sf"/>
</dbReference>
<reference evidence="12 13" key="1">
    <citation type="submission" date="2013-11" db="EMBL/GenBank/DDBJ databases">
        <title>Opisthorchis viverrini - life in the bile duct.</title>
        <authorList>
            <person name="Young N.D."/>
            <person name="Nagarajan N."/>
            <person name="Lin S.J."/>
            <person name="Korhonen P.K."/>
            <person name="Jex A.R."/>
            <person name="Hall R.S."/>
            <person name="Safavi-Hemami H."/>
            <person name="Kaewkong W."/>
            <person name="Bertrand D."/>
            <person name="Gao S."/>
            <person name="Seet Q."/>
            <person name="Wongkham S."/>
            <person name="Teh B.T."/>
            <person name="Wongkham C."/>
            <person name="Intapan P.M."/>
            <person name="Maleewong W."/>
            <person name="Yang X."/>
            <person name="Hu M."/>
            <person name="Wang Z."/>
            <person name="Hofmann A."/>
            <person name="Sternberg P.W."/>
            <person name="Tan P."/>
            <person name="Wang J."/>
            <person name="Gasser R.B."/>
        </authorList>
    </citation>
    <scope>NUCLEOTIDE SEQUENCE [LARGE SCALE GENOMIC DNA]</scope>
</reference>
<sequence>MQGLRHYDKQKQTLYEAYVRPLPVVHLGRSKDVILVENVQQASIRRLPAPSSDDCPCLPGKQHQLNNKNKTDPVNLEKSFDPVYQYFLMAGRPEGHQMDTDLGFLNLEYEVPCDTNLTQGDQTKAASNYNIRGVLHFLQSEWARMEAQRSDWATDRAELCARIAFLEGERRGQENLKQDLVRRIKMLEYALKQERVKFHNFKANVASGGGSAASQKSTAIDCSTRSCRTELESSRATRTSAITADAKLAHCTEQMKEINARWLESRTRLKKILQEIGCTDAVLTSRQARVLQLLKHNPAWRGALEMVGASDVKDAWPASRNIGDTSASDDPLKAALAEMDEVVRGDYGSASDASRNMESSSDEFAEPDTTGHSLGNSDMTPSSDGIRINRFRRTGGAHSQSGERKSTGLSIDSQHGGSLDTSAVSTVTSFIDSLKPSGSPGQVKRIGHGGNLDKEIMDFINCLSDKTGDTSRPAPNSVASGGQALHNTTVTTDWSSERQDLPSNTASDSTEVTAKETNPADGLLLGDLASLTVANEAENVTEGDTGHIASSSRDAFDSSADRENASGIAGDVENSRISTTFGYQRWTPRFTLRGHFDGIRSVAFHPIERAVFTAGEDACAWSHAKQTGRGSAPYSMDELDPFHVYRGHNGPVLCAVTPSAEVAHSIPYAAVTGGLDGTVRAWLIPPHSTHPELSTANETEAVVDCGETLRGSSSAAVWAVAIHPANPLLVAAHADNTIEFWSLVFGQVGTTPRNVIHLDEQCSAFDLTKFPLGRVTCLHYLLNRPDPQNATHLAVGTSTGWLFLLDSQTGQLVSSCPPVQERETSPACIQNLPRGWGPSGLNTLASHATLSLLIGAHEDGYVRFYDPRVPSADPSAIGSIFCTDQMVAHGDAVSSLAVDSLGLYLLTGSHDASIRVWDLGSRTCVQEMTNPRTKYNEAVHTVALHPQFSLAASAGADGVCHIYTTSV</sequence>
<feature type="domain" description="Striatin N-terminal" evidence="11">
    <location>
        <begin position="131"/>
        <end position="282"/>
    </location>
</feature>
<dbReference type="GeneID" id="20324677"/>
<feature type="compositionally biased region" description="Polar residues" evidence="10">
    <location>
        <begin position="370"/>
        <end position="383"/>
    </location>
</feature>
<dbReference type="GO" id="GO:0005737">
    <property type="term" value="C:cytoplasm"/>
    <property type="evidence" value="ECO:0007669"/>
    <property type="project" value="UniProtKB-SubCell"/>
</dbReference>
<dbReference type="PROSITE" id="PS50082">
    <property type="entry name" value="WD_REPEATS_2"/>
    <property type="match status" value="2"/>
</dbReference>
<dbReference type="SUPFAM" id="SSF50978">
    <property type="entry name" value="WD40 repeat-like"/>
    <property type="match status" value="1"/>
</dbReference>
<evidence type="ECO:0000256" key="5">
    <source>
        <dbReference type="ARBA" id="ARBA00022574"/>
    </source>
</evidence>
<evidence type="ECO:0000259" key="11">
    <source>
        <dbReference type="Pfam" id="PF08232"/>
    </source>
</evidence>
<dbReference type="InterPro" id="IPR019775">
    <property type="entry name" value="WD40_repeat_CS"/>
</dbReference>
<keyword evidence="7" id="KW-0112">Calmodulin-binding</keyword>
<dbReference type="AlphaFoldDB" id="A0A074ZD21"/>
<evidence type="ECO:0000256" key="2">
    <source>
        <dbReference type="ARBA" id="ARBA00009616"/>
    </source>
</evidence>
<name>A0A074ZD21_OPIVI</name>
<dbReference type="RefSeq" id="XP_009175161.1">
    <property type="nucleotide sequence ID" value="XM_009176897.1"/>
</dbReference>
<feature type="region of interest" description="Disordered" evidence="10">
    <location>
        <begin position="467"/>
        <end position="486"/>
    </location>
</feature>
<dbReference type="KEGG" id="ovi:T265_10509"/>
<feature type="compositionally biased region" description="Polar residues" evidence="10">
    <location>
        <begin position="473"/>
        <end position="486"/>
    </location>
</feature>
<dbReference type="Gene3D" id="1.20.5.300">
    <property type="match status" value="1"/>
</dbReference>
<evidence type="ECO:0000313" key="12">
    <source>
        <dbReference type="EMBL" id="KER21095.1"/>
    </source>
</evidence>
<evidence type="ECO:0000256" key="3">
    <source>
        <dbReference type="ARBA" id="ARBA00022490"/>
    </source>
</evidence>
<dbReference type="PANTHER" id="PTHR15653:SF0">
    <property type="entry name" value="CONNECTOR OF KINASE TO AP-1, ISOFORM E"/>
    <property type="match status" value="1"/>
</dbReference>
<keyword evidence="4" id="KW-0597">Phosphoprotein</keyword>
<evidence type="ECO:0000256" key="8">
    <source>
        <dbReference type="ARBA" id="ARBA00023054"/>
    </source>
</evidence>
<feature type="region of interest" description="Disordered" evidence="10">
    <location>
        <begin position="541"/>
        <end position="561"/>
    </location>
</feature>
<dbReference type="PANTHER" id="PTHR15653">
    <property type="entry name" value="STRIATIN"/>
    <property type="match status" value="1"/>
</dbReference>
<dbReference type="InterPro" id="IPR036322">
    <property type="entry name" value="WD40_repeat_dom_sf"/>
</dbReference>
<keyword evidence="6" id="KW-0677">Repeat</keyword>
<evidence type="ECO:0000256" key="6">
    <source>
        <dbReference type="ARBA" id="ARBA00022737"/>
    </source>
</evidence>
<feature type="compositionally biased region" description="Polar residues" evidence="10">
    <location>
        <begin position="407"/>
        <end position="421"/>
    </location>
</feature>
<dbReference type="PROSITE" id="PS50294">
    <property type="entry name" value="WD_REPEATS_REGION"/>
    <property type="match status" value="1"/>
</dbReference>